<reference evidence="2" key="1">
    <citation type="journal article" date="2023" name="Science">
        <title>Genome structures resolve the early diversification of teleost fishes.</title>
        <authorList>
            <person name="Parey E."/>
            <person name="Louis A."/>
            <person name="Montfort J."/>
            <person name="Bouchez O."/>
            <person name="Roques C."/>
            <person name="Iampietro C."/>
            <person name="Lluch J."/>
            <person name="Castinel A."/>
            <person name="Donnadieu C."/>
            <person name="Desvignes T."/>
            <person name="Floi Bucao C."/>
            <person name="Jouanno E."/>
            <person name="Wen M."/>
            <person name="Mejri S."/>
            <person name="Dirks R."/>
            <person name="Jansen H."/>
            <person name="Henkel C."/>
            <person name="Chen W.J."/>
            <person name="Zahm M."/>
            <person name="Cabau C."/>
            <person name="Klopp C."/>
            <person name="Thompson A.W."/>
            <person name="Robinson-Rechavi M."/>
            <person name="Braasch I."/>
            <person name="Lecointre G."/>
            <person name="Bobe J."/>
            <person name="Postlethwait J.H."/>
            <person name="Berthelot C."/>
            <person name="Roest Crollius H."/>
            <person name="Guiguen Y."/>
        </authorList>
    </citation>
    <scope>NUCLEOTIDE SEQUENCE</scope>
    <source>
        <strain evidence="2">NC1722</strain>
    </source>
</reference>
<dbReference type="Proteomes" id="UP001221898">
    <property type="component" value="Unassembled WGS sequence"/>
</dbReference>
<dbReference type="AlphaFoldDB" id="A0AAD7WIY4"/>
<sequence>MGEAAIVSHMQGKKHCSILKASSAPSVTTFLDQPNERPRPTTTSNEPANAPNDERKETKEFLVTAVTKLLEKFPLKYTLVRNLAWLDPQKIKENPERCEKQLRLCLQIISSAGQIRENKCDTILNQFRDFAVI</sequence>
<feature type="region of interest" description="Disordered" evidence="1">
    <location>
        <begin position="27"/>
        <end position="57"/>
    </location>
</feature>
<comment type="caution">
    <text evidence="2">The sequence shown here is derived from an EMBL/GenBank/DDBJ whole genome shotgun (WGS) entry which is preliminary data.</text>
</comment>
<protein>
    <submittedName>
        <fullName evidence="2">Uncharacterized protein</fullName>
    </submittedName>
</protein>
<evidence type="ECO:0000313" key="2">
    <source>
        <dbReference type="EMBL" id="KAJ8398726.1"/>
    </source>
</evidence>
<dbReference type="EMBL" id="JAINUG010000088">
    <property type="protein sequence ID" value="KAJ8398726.1"/>
    <property type="molecule type" value="Genomic_DNA"/>
</dbReference>
<evidence type="ECO:0000256" key="1">
    <source>
        <dbReference type="SAM" id="MobiDB-lite"/>
    </source>
</evidence>
<keyword evidence="3" id="KW-1185">Reference proteome</keyword>
<accession>A0AAD7WIY4</accession>
<organism evidence="2 3">
    <name type="scientific">Aldrovandia affinis</name>
    <dbReference type="NCBI Taxonomy" id="143900"/>
    <lineage>
        <taxon>Eukaryota</taxon>
        <taxon>Metazoa</taxon>
        <taxon>Chordata</taxon>
        <taxon>Craniata</taxon>
        <taxon>Vertebrata</taxon>
        <taxon>Euteleostomi</taxon>
        <taxon>Actinopterygii</taxon>
        <taxon>Neopterygii</taxon>
        <taxon>Teleostei</taxon>
        <taxon>Notacanthiformes</taxon>
        <taxon>Halosauridae</taxon>
        <taxon>Aldrovandia</taxon>
    </lineage>
</organism>
<name>A0AAD7WIY4_9TELE</name>
<gene>
    <name evidence="2" type="ORF">AAFF_G00419230</name>
</gene>
<proteinExistence type="predicted"/>
<evidence type="ECO:0000313" key="3">
    <source>
        <dbReference type="Proteomes" id="UP001221898"/>
    </source>
</evidence>